<dbReference type="Gene3D" id="1.25.40.10">
    <property type="entry name" value="Tetratricopeptide repeat domain"/>
    <property type="match status" value="1"/>
</dbReference>
<sequence length="742" mass="81855">MTDRVFQLSGSCNNYPWGKQGQQSLAAQLCKKTAKDFEIKDDEYYSEMWFGDYPDYPARVLDTGTPLKEVLDQNKDKLLGKKVIDQLGGQLPYLPKILSIAKALPLQIHPNKDLAAKLHAKDPENFTDPNHKPEIAVALSKFEVFAGFKPISEIEPLFKLRALCPFVPDGTTEWTDKTLREVTRNILKADDMTVRHVQDLLRSTSRADLGSANYILDLLPRLQNQHGPQDPGSLVALACMNYMVLQPGDALYIPADGIHAYLSGDIVECMARSNNVLNSGFCPPAERNSIDLFADTLTFQAHSKEDMVLPSSRTDKSRTGRTRVYRPPMSEFDMFRARLEAGEEDEISPSEGPGVLIVTSGSGRMEADGKRFELAEGTIYFVAPGVKTPWCVFTRASSPHAHGGISVVATPDDTASAALNPLLRSFKDDDASFLLFSTPVEPPYEVRDVAGKGKGAIATRRIARGSIVLVDYAGVLAAVEYPADVMREEVQELLAVAAAQLGEPERVEGLSKRGEGSHDEGTGMSEIEDVMLTNSFAVTVGGKEYMALFADLARFNHACKPNAFIHFSPQTFAMTIWSTRDIEIGEEITITYTSGGQTSNERKESLEKIWGFKCQCSLCTASPADVEASDARRLEIRSLQAKVLELAQKGEFHQAIEAAENLFGIVEQEGLTELLGGMYEVPARLYYHVGDLDKALEYTLKVKHELDGYGVPDEAAQRKIDMLKGVIKRIEQEIKEKDGKAN</sequence>
<feature type="domain" description="SET" evidence="14">
    <location>
        <begin position="442"/>
        <end position="593"/>
    </location>
</feature>
<comment type="function">
    <text evidence="3">Involved in the synthesis of the GDP-mannose and dolichol-phosphate-mannose required for a number of critical mannosyl transfer reactions.</text>
</comment>
<comment type="catalytic activity">
    <reaction evidence="1">
        <text>D-mannose 6-phosphate = D-fructose 6-phosphate</text>
        <dbReference type="Rhea" id="RHEA:12356"/>
        <dbReference type="ChEBI" id="CHEBI:58735"/>
        <dbReference type="ChEBI" id="CHEBI:61527"/>
        <dbReference type="EC" id="5.3.1.8"/>
    </reaction>
</comment>
<accession>A0AAN7HNA9</accession>
<evidence type="ECO:0000256" key="13">
    <source>
        <dbReference type="SAM" id="Coils"/>
    </source>
</evidence>
<reference evidence="15" key="1">
    <citation type="journal article" date="2023" name="Mol. Phylogenet. Evol.">
        <title>Genome-scale phylogeny and comparative genomics of the fungal order Sordariales.</title>
        <authorList>
            <person name="Hensen N."/>
            <person name="Bonometti L."/>
            <person name="Westerberg I."/>
            <person name="Brannstrom I.O."/>
            <person name="Guillou S."/>
            <person name="Cros-Aarteil S."/>
            <person name="Calhoun S."/>
            <person name="Haridas S."/>
            <person name="Kuo A."/>
            <person name="Mondo S."/>
            <person name="Pangilinan J."/>
            <person name="Riley R."/>
            <person name="LaButti K."/>
            <person name="Andreopoulos B."/>
            <person name="Lipzen A."/>
            <person name="Chen C."/>
            <person name="Yan M."/>
            <person name="Daum C."/>
            <person name="Ng V."/>
            <person name="Clum A."/>
            <person name="Steindorff A."/>
            <person name="Ohm R.A."/>
            <person name="Martin F."/>
            <person name="Silar P."/>
            <person name="Natvig D.O."/>
            <person name="Lalanne C."/>
            <person name="Gautier V."/>
            <person name="Ament-Velasquez S.L."/>
            <person name="Kruys A."/>
            <person name="Hutchinson M.I."/>
            <person name="Powell A.J."/>
            <person name="Barry K."/>
            <person name="Miller A.N."/>
            <person name="Grigoriev I.V."/>
            <person name="Debuchy R."/>
            <person name="Gladieux P."/>
            <person name="Hiltunen Thoren M."/>
            <person name="Johannesson H."/>
        </authorList>
    </citation>
    <scope>NUCLEOTIDE SEQUENCE</scope>
    <source>
        <strain evidence="15">CBS 359.72</strain>
    </source>
</reference>
<keyword evidence="10 15" id="KW-0413">Isomerase</keyword>
<gene>
    <name evidence="15" type="ORF">C7999DRAFT_41418</name>
</gene>
<dbReference type="InterPro" id="IPR016305">
    <property type="entry name" value="Mannose-6-P_Isomerase"/>
</dbReference>
<evidence type="ECO:0000256" key="1">
    <source>
        <dbReference type="ARBA" id="ARBA00000757"/>
    </source>
</evidence>
<comment type="similarity">
    <text evidence="5">Belongs to the mannose-6-phosphate isomerase type 1 family.</text>
</comment>
<keyword evidence="9" id="KW-0862">Zinc</keyword>
<dbReference type="PANTHER" id="PTHR10309">
    <property type="entry name" value="MANNOSE-6-PHOSPHATE ISOMERASE"/>
    <property type="match status" value="1"/>
</dbReference>
<dbReference type="CDD" id="cd07011">
    <property type="entry name" value="cupin_PMI_type_I_N"/>
    <property type="match status" value="1"/>
</dbReference>
<evidence type="ECO:0000256" key="11">
    <source>
        <dbReference type="ARBA" id="ARBA00029741"/>
    </source>
</evidence>
<dbReference type="GO" id="GO:0008270">
    <property type="term" value="F:zinc ion binding"/>
    <property type="evidence" value="ECO:0007669"/>
    <property type="project" value="InterPro"/>
</dbReference>
<dbReference type="GO" id="GO:0005829">
    <property type="term" value="C:cytosol"/>
    <property type="evidence" value="ECO:0007669"/>
    <property type="project" value="TreeGrafter"/>
</dbReference>
<proteinExistence type="inferred from homology"/>
<dbReference type="InterPro" id="IPR046341">
    <property type="entry name" value="SET_dom_sf"/>
</dbReference>
<evidence type="ECO:0000256" key="8">
    <source>
        <dbReference type="ARBA" id="ARBA00022723"/>
    </source>
</evidence>
<dbReference type="AlphaFoldDB" id="A0AAN7HNA9"/>
<keyword evidence="16" id="KW-1185">Reference proteome</keyword>
<dbReference type="EC" id="5.3.1.8" evidence="6"/>
<dbReference type="GO" id="GO:0004476">
    <property type="term" value="F:mannose-6-phosphate isomerase activity"/>
    <property type="evidence" value="ECO:0007669"/>
    <property type="project" value="UniProtKB-EC"/>
</dbReference>
<keyword evidence="8" id="KW-0479">Metal-binding</keyword>
<evidence type="ECO:0000256" key="12">
    <source>
        <dbReference type="ARBA" id="ARBA00030762"/>
    </source>
</evidence>
<evidence type="ECO:0000256" key="7">
    <source>
        <dbReference type="ARBA" id="ARBA00018236"/>
    </source>
</evidence>
<protein>
    <recommendedName>
        <fullName evidence="7">Mannose-6-phosphate isomerase</fullName>
        <ecNumber evidence="6">5.3.1.8</ecNumber>
    </recommendedName>
    <alternativeName>
        <fullName evidence="11">Phosphohexomutase</fullName>
    </alternativeName>
    <alternativeName>
        <fullName evidence="12">Phosphomannose isomerase</fullName>
    </alternativeName>
</protein>
<dbReference type="Gene3D" id="2.170.270.10">
    <property type="entry name" value="SET domain"/>
    <property type="match status" value="1"/>
</dbReference>
<evidence type="ECO:0000313" key="15">
    <source>
        <dbReference type="EMBL" id="KAK4247265.1"/>
    </source>
</evidence>
<dbReference type="EMBL" id="MU857657">
    <property type="protein sequence ID" value="KAK4247265.1"/>
    <property type="molecule type" value="Genomic_DNA"/>
</dbReference>
<dbReference type="Pfam" id="PF00856">
    <property type="entry name" value="SET"/>
    <property type="match status" value="1"/>
</dbReference>
<evidence type="ECO:0000256" key="9">
    <source>
        <dbReference type="ARBA" id="ARBA00022833"/>
    </source>
</evidence>
<comment type="cofactor">
    <cofactor evidence="2">
        <name>Zn(2+)</name>
        <dbReference type="ChEBI" id="CHEBI:29105"/>
    </cofactor>
</comment>
<name>A0AAN7HNA9_9PEZI</name>
<evidence type="ECO:0000256" key="6">
    <source>
        <dbReference type="ARBA" id="ARBA00011956"/>
    </source>
</evidence>
<dbReference type="Gene3D" id="2.60.120.10">
    <property type="entry name" value="Jelly Rolls"/>
    <property type="match status" value="2"/>
</dbReference>
<evidence type="ECO:0000256" key="2">
    <source>
        <dbReference type="ARBA" id="ARBA00001947"/>
    </source>
</evidence>
<dbReference type="InterPro" id="IPR001214">
    <property type="entry name" value="SET_dom"/>
</dbReference>
<dbReference type="Gene3D" id="1.10.441.10">
    <property type="entry name" value="Phosphomannose Isomerase, domain 2"/>
    <property type="match status" value="1"/>
</dbReference>
<dbReference type="SUPFAM" id="SSF82199">
    <property type="entry name" value="SET domain"/>
    <property type="match status" value="1"/>
</dbReference>
<organism evidence="15 16">
    <name type="scientific">Corynascus novoguineensis</name>
    <dbReference type="NCBI Taxonomy" id="1126955"/>
    <lineage>
        <taxon>Eukaryota</taxon>
        <taxon>Fungi</taxon>
        <taxon>Dikarya</taxon>
        <taxon>Ascomycota</taxon>
        <taxon>Pezizomycotina</taxon>
        <taxon>Sordariomycetes</taxon>
        <taxon>Sordariomycetidae</taxon>
        <taxon>Sordariales</taxon>
        <taxon>Chaetomiaceae</taxon>
        <taxon>Corynascus</taxon>
    </lineage>
</organism>
<reference evidence="15" key="2">
    <citation type="submission" date="2023-05" db="EMBL/GenBank/DDBJ databases">
        <authorList>
            <consortium name="Lawrence Berkeley National Laboratory"/>
            <person name="Steindorff A."/>
            <person name="Hensen N."/>
            <person name="Bonometti L."/>
            <person name="Westerberg I."/>
            <person name="Brannstrom I.O."/>
            <person name="Guillou S."/>
            <person name="Cros-Aarteil S."/>
            <person name="Calhoun S."/>
            <person name="Haridas S."/>
            <person name="Kuo A."/>
            <person name="Mondo S."/>
            <person name="Pangilinan J."/>
            <person name="Riley R."/>
            <person name="Labutti K."/>
            <person name="Andreopoulos B."/>
            <person name="Lipzen A."/>
            <person name="Chen C."/>
            <person name="Yanf M."/>
            <person name="Daum C."/>
            <person name="Ng V."/>
            <person name="Clum A."/>
            <person name="Ohm R."/>
            <person name="Martin F."/>
            <person name="Silar P."/>
            <person name="Natvig D."/>
            <person name="Lalanne C."/>
            <person name="Gautier V."/>
            <person name="Ament-Velasquez S.L."/>
            <person name="Kruys A."/>
            <person name="Hutchinson M.I."/>
            <person name="Powell A.J."/>
            <person name="Barry K."/>
            <person name="Miller A.N."/>
            <person name="Grigoriev I.V."/>
            <person name="Debuchy R."/>
            <person name="Gladieux P."/>
            <person name="Thoren M.H."/>
            <person name="Johannesson H."/>
        </authorList>
    </citation>
    <scope>NUCLEOTIDE SEQUENCE</scope>
    <source>
        <strain evidence="15">CBS 359.72</strain>
    </source>
</reference>
<evidence type="ECO:0000313" key="16">
    <source>
        <dbReference type="Proteomes" id="UP001303647"/>
    </source>
</evidence>
<dbReference type="PANTHER" id="PTHR10309:SF4">
    <property type="entry name" value="MANNOSE-6-PHOSPHATE ISOMERASE"/>
    <property type="match status" value="1"/>
</dbReference>
<dbReference type="InterPro" id="IPR011990">
    <property type="entry name" value="TPR-like_helical_dom_sf"/>
</dbReference>
<dbReference type="Proteomes" id="UP001303647">
    <property type="component" value="Unassembled WGS sequence"/>
</dbReference>
<evidence type="ECO:0000256" key="3">
    <source>
        <dbReference type="ARBA" id="ARBA00002564"/>
    </source>
</evidence>
<feature type="coiled-coil region" evidence="13">
    <location>
        <begin position="713"/>
        <end position="740"/>
    </location>
</feature>
<dbReference type="InterPro" id="IPR011051">
    <property type="entry name" value="RmlC_Cupin_sf"/>
</dbReference>
<evidence type="ECO:0000256" key="10">
    <source>
        <dbReference type="ARBA" id="ARBA00023235"/>
    </source>
</evidence>
<dbReference type="SMART" id="SM00317">
    <property type="entry name" value="SET"/>
    <property type="match status" value="1"/>
</dbReference>
<evidence type="ECO:0000256" key="5">
    <source>
        <dbReference type="ARBA" id="ARBA00010772"/>
    </source>
</evidence>
<dbReference type="InterPro" id="IPR014710">
    <property type="entry name" value="RmlC-like_jellyroll"/>
</dbReference>
<keyword evidence="13" id="KW-0175">Coiled coil</keyword>
<dbReference type="InterPro" id="IPR046457">
    <property type="entry name" value="PMI_typeI_cat"/>
</dbReference>
<comment type="pathway">
    <text evidence="4">Nucleotide-sugar biosynthesis; GDP-alpha-D-mannose biosynthesis; alpha-D-mannose 1-phosphate from D-fructose 6-phosphate: step 1/2.</text>
</comment>
<dbReference type="PROSITE" id="PS50280">
    <property type="entry name" value="SET"/>
    <property type="match status" value="1"/>
</dbReference>
<evidence type="ECO:0000259" key="14">
    <source>
        <dbReference type="PROSITE" id="PS50280"/>
    </source>
</evidence>
<dbReference type="CDD" id="cd20071">
    <property type="entry name" value="SET_SMYD"/>
    <property type="match status" value="1"/>
</dbReference>
<dbReference type="PRINTS" id="PR00714">
    <property type="entry name" value="MAN6PISMRASE"/>
</dbReference>
<evidence type="ECO:0000256" key="4">
    <source>
        <dbReference type="ARBA" id="ARBA00004666"/>
    </source>
</evidence>
<dbReference type="NCBIfam" id="TIGR00218">
    <property type="entry name" value="manA"/>
    <property type="match status" value="1"/>
</dbReference>
<dbReference type="SUPFAM" id="SSF51182">
    <property type="entry name" value="RmlC-like cupins"/>
    <property type="match status" value="1"/>
</dbReference>
<dbReference type="GO" id="GO:0009298">
    <property type="term" value="P:GDP-mannose biosynthetic process"/>
    <property type="evidence" value="ECO:0007669"/>
    <property type="project" value="InterPro"/>
</dbReference>
<dbReference type="Pfam" id="PF20511">
    <property type="entry name" value="PMI_typeI_cat"/>
    <property type="match status" value="1"/>
</dbReference>
<comment type="caution">
    <text evidence="15">The sequence shown here is derived from an EMBL/GenBank/DDBJ whole genome shotgun (WGS) entry which is preliminary data.</text>
</comment>
<dbReference type="InterPro" id="IPR001250">
    <property type="entry name" value="Man6P_Isoase-1"/>
</dbReference>
<dbReference type="GO" id="GO:0005975">
    <property type="term" value="P:carbohydrate metabolic process"/>
    <property type="evidence" value="ECO:0007669"/>
    <property type="project" value="InterPro"/>
</dbReference>